<sequence>ITGRYDGPLTRSINIDGDNVGHILLDTLDIALQPSRIWAWGRLFDDNLYYYELELIASGFRYRDDGSPREGLMFTIGLHSSDSIRPASGAYPVSELPADMTALYGHKEKNTMWGTYWQLFENGTARRRANVTSDTVRIDWNGDVCTLQISLRDQLNNDISGTYSAATEIIDPYGNGKGS</sequence>
<dbReference type="Proteomes" id="UP000712007">
    <property type="component" value="Unassembled WGS sequence"/>
</dbReference>
<reference evidence="1" key="2">
    <citation type="journal article" date="2021" name="PeerJ">
        <title>Extensive microbial diversity within the chicken gut microbiome revealed by metagenomics and culture.</title>
        <authorList>
            <person name="Gilroy R."/>
            <person name="Ravi A."/>
            <person name="Getino M."/>
            <person name="Pursley I."/>
            <person name="Horton D.L."/>
            <person name="Alikhan N.F."/>
            <person name="Baker D."/>
            <person name="Gharbi K."/>
            <person name="Hall N."/>
            <person name="Watson M."/>
            <person name="Adriaenssens E.M."/>
            <person name="Foster-Nyarko E."/>
            <person name="Jarju S."/>
            <person name="Secka A."/>
            <person name="Antonio M."/>
            <person name="Oren A."/>
            <person name="Chaudhuri R.R."/>
            <person name="La Ragione R."/>
            <person name="Hildebrand F."/>
            <person name="Pallen M.J."/>
        </authorList>
    </citation>
    <scope>NUCLEOTIDE SEQUENCE</scope>
    <source>
        <strain evidence="1">3924</strain>
    </source>
</reference>
<dbReference type="EMBL" id="JADIMV010000141">
    <property type="protein sequence ID" value="MBO8440659.1"/>
    <property type="molecule type" value="Genomic_DNA"/>
</dbReference>
<name>A0A940DKJ5_9BACT</name>
<evidence type="ECO:0000313" key="1">
    <source>
        <dbReference type="EMBL" id="MBO8440659.1"/>
    </source>
</evidence>
<gene>
    <name evidence="1" type="ORF">IAC51_08445</name>
</gene>
<feature type="non-terminal residue" evidence="1">
    <location>
        <position position="1"/>
    </location>
</feature>
<comment type="caution">
    <text evidence="1">The sequence shown here is derived from an EMBL/GenBank/DDBJ whole genome shotgun (WGS) entry which is preliminary data.</text>
</comment>
<proteinExistence type="predicted"/>
<protein>
    <submittedName>
        <fullName evidence="1">Uncharacterized protein</fullName>
    </submittedName>
</protein>
<organism evidence="1 2">
    <name type="scientific">Candidatus Aphodosoma intestinipullorum</name>
    <dbReference type="NCBI Taxonomy" id="2840674"/>
    <lineage>
        <taxon>Bacteria</taxon>
        <taxon>Pseudomonadati</taxon>
        <taxon>Bacteroidota</taxon>
        <taxon>Bacteroidia</taxon>
        <taxon>Bacteroidales</taxon>
        <taxon>Candidatus Aphodosoma</taxon>
    </lineage>
</organism>
<accession>A0A940DKJ5</accession>
<evidence type="ECO:0000313" key="2">
    <source>
        <dbReference type="Proteomes" id="UP000712007"/>
    </source>
</evidence>
<dbReference type="AlphaFoldDB" id="A0A940DKJ5"/>
<reference evidence="1" key="1">
    <citation type="submission" date="2020-10" db="EMBL/GenBank/DDBJ databases">
        <authorList>
            <person name="Gilroy R."/>
        </authorList>
    </citation>
    <scope>NUCLEOTIDE SEQUENCE</scope>
    <source>
        <strain evidence="1">3924</strain>
    </source>
</reference>